<dbReference type="RefSeq" id="WP_000034936.1">
    <property type="nucleotide sequence ID" value="NZ_CAACXY010000016.1"/>
</dbReference>
<dbReference type="GO" id="GO:0008673">
    <property type="term" value="F:2-dehydro-3-deoxygluconokinase activity"/>
    <property type="evidence" value="ECO:0007669"/>
    <property type="project" value="UniProtKB-EC"/>
</dbReference>
<name>A0A076Z3T1_STRAG</name>
<dbReference type="Gene3D" id="3.40.1190.20">
    <property type="match status" value="1"/>
</dbReference>
<protein>
    <submittedName>
        <fullName evidence="7">2-dehydro-3-deoxygluconate kinase</fullName>
        <ecNumber evidence="7">2.7.1.45</ecNumber>
        <ecNumber evidence="7">2.7.1.92</ecNumber>
    </submittedName>
    <submittedName>
        <fullName evidence="5">2-keto-3-deoxygluconate kinase</fullName>
    </submittedName>
</protein>
<dbReference type="EC" id="2.7.1.45" evidence="7"/>
<dbReference type="Proteomes" id="UP000035346">
    <property type="component" value="Unassembled WGS sequence"/>
</dbReference>
<reference evidence="5 8" key="1">
    <citation type="journal article" date="2015" name="PLoS ONE">
        <title>Genomic analysis reveals the molecular basis for capsule loss in the group B streptococcus population.</title>
        <authorList>
            <consortium name="DEVANI Consortium"/>
            <person name="Rosini R."/>
            <person name="Campisi E."/>
            <person name="De Chiara M."/>
            <person name="Tettelin H."/>
            <person name="Rinaudo D."/>
            <person name="Toniolo C."/>
            <person name="Metruccio M."/>
            <person name="Guidotti S."/>
            <person name="Sorensen U.B."/>
            <person name="Kilian M."/>
            <person name="Ramirez M."/>
            <person name="Janulczyk R."/>
            <person name="Donati C."/>
            <person name="Grandi G."/>
            <person name="Margarit I."/>
        </authorList>
    </citation>
    <scope>NUCLEOTIDE SEQUENCE [LARGE SCALE GENOMIC DNA]</scope>
    <source>
        <strain evidence="5 8">DK-B-USS-215</strain>
    </source>
</reference>
<comment type="caution">
    <text evidence="7">The sequence shown here is derived from an EMBL/GenBank/DDBJ whole genome shotgun (WGS) entry which is preliminary data.</text>
</comment>
<dbReference type="AlphaFoldDB" id="A0A076Z3T1"/>
<comment type="similarity">
    <text evidence="1">Belongs to the carbohydrate kinase PfkB family.</text>
</comment>
<evidence type="ECO:0000313" key="5">
    <source>
        <dbReference type="EMBL" id="KLL37317.1"/>
    </source>
</evidence>
<dbReference type="EMBL" id="UAVB01000001">
    <property type="protein sequence ID" value="SQA18433.1"/>
    <property type="molecule type" value="Genomic_DNA"/>
</dbReference>
<dbReference type="Pfam" id="PF00294">
    <property type="entry name" value="PfkB"/>
    <property type="match status" value="1"/>
</dbReference>
<gene>
    <name evidence="7" type="primary">iolC</name>
    <name evidence="6" type="ORF">NCTC8181_01481</name>
    <name evidence="7" type="ORF">NCTC8185_01268</name>
    <name evidence="5" type="ORF">WA04_07695</name>
</gene>
<feature type="domain" description="Carbohydrate kinase PfkB" evidence="4">
    <location>
        <begin position="2"/>
        <end position="313"/>
    </location>
</feature>
<dbReference type="EMBL" id="UHEQ01000004">
    <property type="protein sequence ID" value="SUN13998.1"/>
    <property type="molecule type" value="Genomic_DNA"/>
</dbReference>
<dbReference type="CDD" id="cd01166">
    <property type="entry name" value="KdgK"/>
    <property type="match status" value="1"/>
</dbReference>
<dbReference type="InterPro" id="IPR052700">
    <property type="entry name" value="Carb_kinase_PfkB-like"/>
</dbReference>
<evidence type="ECO:0000256" key="2">
    <source>
        <dbReference type="ARBA" id="ARBA00022679"/>
    </source>
</evidence>
<evidence type="ECO:0000256" key="1">
    <source>
        <dbReference type="ARBA" id="ARBA00010688"/>
    </source>
</evidence>
<dbReference type="GO" id="GO:0047590">
    <property type="term" value="F:5-dehydro-2-deoxygluconokinase activity"/>
    <property type="evidence" value="ECO:0007669"/>
    <property type="project" value="UniProtKB-EC"/>
</dbReference>
<dbReference type="PANTHER" id="PTHR43320:SF2">
    <property type="entry name" value="2-DEHYDRO-3-DEOXYGLUCONOKINASE_2-DEHYDRO-3-DEOXYGALACTONOKINASE"/>
    <property type="match status" value="1"/>
</dbReference>
<dbReference type="Proteomes" id="UP000250200">
    <property type="component" value="Unassembled WGS sequence"/>
</dbReference>
<evidence type="ECO:0000259" key="4">
    <source>
        <dbReference type="Pfam" id="PF00294"/>
    </source>
</evidence>
<keyword evidence="2 7" id="KW-0808">Transferase</keyword>
<evidence type="ECO:0000313" key="7">
    <source>
        <dbReference type="EMBL" id="SUN13998.1"/>
    </source>
</evidence>
<evidence type="ECO:0000313" key="9">
    <source>
        <dbReference type="Proteomes" id="UP000250200"/>
    </source>
</evidence>
<dbReference type="PANTHER" id="PTHR43320">
    <property type="entry name" value="SUGAR KINASE"/>
    <property type="match status" value="1"/>
</dbReference>
<keyword evidence="3 7" id="KW-0418">Kinase</keyword>
<evidence type="ECO:0000256" key="3">
    <source>
        <dbReference type="ARBA" id="ARBA00022777"/>
    </source>
</evidence>
<dbReference type="InterPro" id="IPR011611">
    <property type="entry name" value="PfkB_dom"/>
</dbReference>
<reference evidence="9 10" key="2">
    <citation type="submission" date="2018-06" db="EMBL/GenBank/DDBJ databases">
        <authorList>
            <consortium name="Pathogen Informatics"/>
            <person name="Doyle S."/>
        </authorList>
    </citation>
    <scope>NUCLEOTIDE SEQUENCE [LARGE SCALE GENOMIC DNA]</scope>
    <source>
        <strain evidence="6 9">NCTC8181</strain>
        <strain evidence="7 10">NCTC8185</strain>
    </source>
</reference>
<evidence type="ECO:0000313" key="10">
    <source>
        <dbReference type="Proteomes" id="UP000254076"/>
    </source>
</evidence>
<dbReference type="InterPro" id="IPR029056">
    <property type="entry name" value="Ribokinase-like"/>
</dbReference>
<dbReference type="SUPFAM" id="SSF53613">
    <property type="entry name" value="Ribokinase-like"/>
    <property type="match status" value="1"/>
</dbReference>
<evidence type="ECO:0000313" key="8">
    <source>
        <dbReference type="Proteomes" id="UP000035346"/>
    </source>
</evidence>
<evidence type="ECO:0000313" key="6">
    <source>
        <dbReference type="EMBL" id="SQA18433.1"/>
    </source>
</evidence>
<organism evidence="7 10">
    <name type="scientific">Streptococcus agalactiae</name>
    <dbReference type="NCBI Taxonomy" id="1311"/>
    <lineage>
        <taxon>Bacteria</taxon>
        <taxon>Bacillati</taxon>
        <taxon>Bacillota</taxon>
        <taxon>Bacilli</taxon>
        <taxon>Lactobacillales</taxon>
        <taxon>Streptococcaceae</taxon>
        <taxon>Streptococcus</taxon>
    </lineage>
</organism>
<proteinExistence type="inferred from homology"/>
<dbReference type="EMBL" id="LBKL01000077">
    <property type="protein sequence ID" value="KLL37317.1"/>
    <property type="molecule type" value="Genomic_DNA"/>
</dbReference>
<dbReference type="EC" id="2.7.1.92" evidence="7"/>
<dbReference type="Proteomes" id="UP000254076">
    <property type="component" value="Unassembled WGS sequence"/>
</dbReference>
<sequence>MSKILFFGEPLIRITPKENDYFADSISTKLFYGGSEVNIARALQGFGQDTKLLSALPNNPIGNSFLQFLKAQGIDTHSIQWVGERVGLYFLENSFACRKGEVVYDRDHSSLHDFRINQIDFDQLFEGVSLFHFSGITLSLDESIQEITLLLLKEAKKREITISLDLNFRSKLISPKNAKILFSQFATFADICFGIEPLMVDSQDTTFFNRDEATIEDIKERMISLINHFDFQVIFHTKRLQDEWGRNHYQAYIANRKQEFVTSKEITTAVNQRIGSGDAFVAGALYQLLQHSDSKTVINFAVASASLKCALEGDNMFETVAAVNKVLNQSKDIIR</sequence>
<accession>A0A076Z3T1</accession>